<organism evidence="1 2">
    <name type="scientific">Variovorax boronicumulans</name>
    <dbReference type="NCBI Taxonomy" id="436515"/>
    <lineage>
        <taxon>Bacteria</taxon>
        <taxon>Pseudomonadati</taxon>
        <taxon>Pseudomonadota</taxon>
        <taxon>Betaproteobacteria</taxon>
        <taxon>Burkholderiales</taxon>
        <taxon>Comamonadaceae</taxon>
        <taxon>Variovorax</taxon>
    </lineage>
</organism>
<proteinExistence type="predicted"/>
<evidence type="ECO:0000313" key="2">
    <source>
        <dbReference type="Proteomes" id="UP001244295"/>
    </source>
</evidence>
<comment type="caution">
    <text evidence="1">The sequence shown here is derived from an EMBL/GenBank/DDBJ whole genome shotgun (WGS) entry which is preliminary data.</text>
</comment>
<dbReference type="RefSeq" id="WP_307636202.1">
    <property type="nucleotide sequence ID" value="NZ_JAUSRR010000003.1"/>
</dbReference>
<evidence type="ECO:0000313" key="1">
    <source>
        <dbReference type="EMBL" id="MDP9922581.1"/>
    </source>
</evidence>
<accession>A0AAW8DT17</accession>
<dbReference type="EMBL" id="JAUSRR010000003">
    <property type="protein sequence ID" value="MDP9922581.1"/>
    <property type="molecule type" value="Genomic_DNA"/>
</dbReference>
<dbReference type="Pfam" id="PF06897">
    <property type="entry name" value="DUF1269"/>
    <property type="match status" value="1"/>
</dbReference>
<sequence length="151" mass="15862">MPKQLIVAVFDSVDVAQKAGHDFRATSEKNEGFHIESCVLVQKDAAGKIIVLDTETRSFWGAVIGALTGSLIGMLGGPVGSAVGLAVGASAGATADTVRMDMLDREFVETVSNEILPRQVALIVEAKESTPFSVDNIVQGFGGTAFRRPVN</sequence>
<protein>
    <submittedName>
        <fullName evidence="1">Membrane protein</fullName>
    </submittedName>
</protein>
<gene>
    <name evidence="1" type="ORF">J2W25_001602</name>
</gene>
<reference evidence="1" key="1">
    <citation type="submission" date="2023-07" db="EMBL/GenBank/DDBJ databases">
        <title>Sorghum-associated microbial communities from plants grown in Nebraska, USA.</title>
        <authorList>
            <person name="Schachtman D."/>
        </authorList>
    </citation>
    <scope>NUCLEOTIDE SEQUENCE</scope>
    <source>
        <strain evidence="1">DS2795</strain>
    </source>
</reference>
<dbReference type="Proteomes" id="UP001244295">
    <property type="component" value="Unassembled WGS sequence"/>
</dbReference>
<name>A0AAW8DT17_9BURK</name>
<dbReference type="InterPro" id="IPR009200">
    <property type="entry name" value="DUF1269_membrane"/>
</dbReference>
<dbReference type="AlphaFoldDB" id="A0AAW8DT17"/>